<dbReference type="Gramene" id="Pp3c22_5640V3.2">
    <property type="protein sequence ID" value="PAC:32904043.CDS.1"/>
    <property type="gene ID" value="Pp3c22_5640"/>
</dbReference>
<dbReference type="InParanoid" id="A0A2K1IMD0"/>
<accession>A0A2K1IMD0</accession>
<keyword evidence="3" id="KW-1185">Reference proteome</keyword>
<reference evidence="1 3" key="1">
    <citation type="journal article" date="2008" name="Science">
        <title>The Physcomitrella genome reveals evolutionary insights into the conquest of land by plants.</title>
        <authorList>
            <person name="Rensing S."/>
            <person name="Lang D."/>
            <person name="Zimmer A."/>
            <person name="Terry A."/>
            <person name="Salamov A."/>
            <person name="Shapiro H."/>
            <person name="Nishiyama T."/>
            <person name="Perroud P.-F."/>
            <person name="Lindquist E."/>
            <person name="Kamisugi Y."/>
            <person name="Tanahashi T."/>
            <person name="Sakakibara K."/>
            <person name="Fujita T."/>
            <person name="Oishi K."/>
            <person name="Shin-I T."/>
            <person name="Kuroki Y."/>
            <person name="Toyoda A."/>
            <person name="Suzuki Y."/>
            <person name="Hashimoto A."/>
            <person name="Yamaguchi K."/>
            <person name="Sugano A."/>
            <person name="Kohara Y."/>
            <person name="Fujiyama A."/>
            <person name="Anterola A."/>
            <person name="Aoki S."/>
            <person name="Ashton N."/>
            <person name="Barbazuk W.B."/>
            <person name="Barker E."/>
            <person name="Bennetzen J."/>
            <person name="Bezanilla M."/>
            <person name="Blankenship R."/>
            <person name="Cho S.H."/>
            <person name="Dutcher S."/>
            <person name="Estelle M."/>
            <person name="Fawcett J.A."/>
            <person name="Gundlach H."/>
            <person name="Hanada K."/>
            <person name="Heyl A."/>
            <person name="Hicks K.A."/>
            <person name="Hugh J."/>
            <person name="Lohr M."/>
            <person name="Mayer K."/>
            <person name="Melkozernov A."/>
            <person name="Murata T."/>
            <person name="Nelson D."/>
            <person name="Pils B."/>
            <person name="Prigge M."/>
            <person name="Reiss B."/>
            <person name="Renner T."/>
            <person name="Rombauts S."/>
            <person name="Rushton P."/>
            <person name="Sanderfoot A."/>
            <person name="Schween G."/>
            <person name="Shiu S.-H."/>
            <person name="Stueber K."/>
            <person name="Theodoulou F.L."/>
            <person name="Tu H."/>
            <person name="Van de Peer Y."/>
            <person name="Verrier P.J."/>
            <person name="Waters E."/>
            <person name="Wood A."/>
            <person name="Yang L."/>
            <person name="Cove D."/>
            <person name="Cuming A."/>
            <person name="Hasebe M."/>
            <person name="Lucas S."/>
            <person name="Mishler D.B."/>
            <person name="Reski R."/>
            <person name="Grigoriev I."/>
            <person name="Quatrano R.S."/>
            <person name="Boore J.L."/>
        </authorList>
    </citation>
    <scope>NUCLEOTIDE SEQUENCE [LARGE SCALE GENOMIC DNA]</scope>
    <source>
        <strain evidence="2 3">cv. Gransden 2004</strain>
    </source>
</reference>
<organism evidence="1">
    <name type="scientific">Physcomitrium patens</name>
    <name type="common">Spreading-leaved earth moss</name>
    <name type="synonym">Physcomitrella patens</name>
    <dbReference type="NCBI Taxonomy" id="3218"/>
    <lineage>
        <taxon>Eukaryota</taxon>
        <taxon>Viridiplantae</taxon>
        <taxon>Streptophyta</taxon>
        <taxon>Embryophyta</taxon>
        <taxon>Bryophyta</taxon>
        <taxon>Bryophytina</taxon>
        <taxon>Bryopsida</taxon>
        <taxon>Funariidae</taxon>
        <taxon>Funariales</taxon>
        <taxon>Funariaceae</taxon>
        <taxon>Physcomitrium</taxon>
    </lineage>
</organism>
<sequence>MDSIALARRGSDFSLGLTALSRSTALGFHASVVAGCSTKLLMRLRKCSF</sequence>
<name>A0A2K1IMD0_PHYPA</name>
<proteinExistence type="predicted"/>
<dbReference type="Gramene" id="Pp3c22_5640V3.1">
    <property type="protein sequence ID" value="PAC:32904042.CDS.1"/>
    <property type="gene ID" value="Pp3c22_5640"/>
</dbReference>
<dbReference type="AlphaFoldDB" id="A0A2K1IMD0"/>
<dbReference type="EMBL" id="ABEU02000022">
    <property type="protein sequence ID" value="PNR30437.1"/>
    <property type="molecule type" value="Genomic_DNA"/>
</dbReference>
<protein>
    <submittedName>
        <fullName evidence="1 2">Uncharacterized protein</fullName>
    </submittedName>
</protein>
<reference evidence="2" key="3">
    <citation type="submission" date="2020-12" db="UniProtKB">
        <authorList>
            <consortium name="EnsemblPlants"/>
        </authorList>
    </citation>
    <scope>IDENTIFICATION</scope>
</reference>
<gene>
    <name evidence="1" type="ORF">PHYPA_026753</name>
</gene>
<dbReference type="EnsemblPlants" id="Pp3c22_5640V3.1">
    <property type="protein sequence ID" value="PAC:32904042.CDS.1"/>
    <property type="gene ID" value="Pp3c22_5640"/>
</dbReference>
<reference evidence="1 3" key="2">
    <citation type="journal article" date="2018" name="Plant J.">
        <title>The Physcomitrella patens chromosome-scale assembly reveals moss genome structure and evolution.</title>
        <authorList>
            <person name="Lang D."/>
            <person name="Ullrich K.K."/>
            <person name="Murat F."/>
            <person name="Fuchs J."/>
            <person name="Jenkins J."/>
            <person name="Haas F.B."/>
            <person name="Piednoel M."/>
            <person name="Gundlach H."/>
            <person name="Van Bel M."/>
            <person name="Meyberg R."/>
            <person name="Vives C."/>
            <person name="Morata J."/>
            <person name="Symeonidi A."/>
            <person name="Hiss M."/>
            <person name="Muchero W."/>
            <person name="Kamisugi Y."/>
            <person name="Saleh O."/>
            <person name="Blanc G."/>
            <person name="Decker E.L."/>
            <person name="van Gessel N."/>
            <person name="Grimwood J."/>
            <person name="Hayes R.D."/>
            <person name="Graham S.W."/>
            <person name="Gunter L.E."/>
            <person name="McDaniel S.F."/>
            <person name="Hoernstein S.N.W."/>
            <person name="Larsson A."/>
            <person name="Li F.W."/>
            <person name="Perroud P.F."/>
            <person name="Phillips J."/>
            <person name="Ranjan P."/>
            <person name="Rokshar D.S."/>
            <person name="Rothfels C.J."/>
            <person name="Schneider L."/>
            <person name="Shu S."/>
            <person name="Stevenson D.W."/>
            <person name="Thummler F."/>
            <person name="Tillich M."/>
            <person name="Villarreal Aguilar J.C."/>
            <person name="Widiez T."/>
            <person name="Wong G.K."/>
            <person name="Wymore A."/>
            <person name="Zhang Y."/>
            <person name="Zimmer A.D."/>
            <person name="Quatrano R.S."/>
            <person name="Mayer K.F.X."/>
            <person name="Goodstein D."/>
            <person name="Casacuberta J.M."/>
            <person name="Vandepoele K."/>
            <person name="Reski R."/>
            <person name="Cuming A.C."/>
            <person name="Tuskan G.A."/>
            <person name="Maumus F."/>
            <person name="Salse J."/>
            <person name="Schmutz J."/>
            <person name="Rensing S.A."/>
        </authorList>
    </citation>
    <scope>NUCLEOTIDE SEQUENCE [LARGE SCALE GENOMIC DNA]</scope>
    <source>
        <strain evidence="2 3">cv. Gransden 2004</strain>
    </source>
</reference>
<dbReference type="EnsemblPlants" id="Pp3c22_5640V3.2">
    <property type="protein sequence ID" value="PAC:32904043.CDS.1"/>
    <property type="gene ID" value="Pp3c22_5640"/>
</dbReference>
<evidence type="ECO:0000313" key="1">
    <source>
        <dbReference type="EMBL" id="PNR30437.1"/>
    </source>
</evidence>
<evidence type="ECO:0000313" key="2">
    <source>
        <dbReference type="EnsemblPlants" id="PAC:32904042.CDS.1"/>
    </source>
</evidence>
<evidence type="ECO:0000313" key="3">
    <source>
        <dbReference type="Proteomes" id="UP000006727"/>
    </source>
</evidence>
<dbReference type="Proteomes" id="UP000006727">
    <property type="component" value="Chromosome 22"/>
</dbReference>